<dbReference type="GO" id="GO:0008270">
    <property type="term" value="F:zinc ion binding"/>
    <property type="evidence" value="ECO:0007669"/>
    <property type="project" value="UniProtKB-KW"/>
</dbReference>
<dbReference type="InterPro" id="IPR034012">
    <property type="entry name" value="Zn_ribbon_RPB9_C"/>
</dbReference>
<dbReference type="GO" id="GO:0003676">
    <property type="term" value="F:nucleic acid binding"/>
    <property type="evidence" value="ECO:0007669"/>
    <property type="project" value="InterPro"/>
</dbReference>
<keyword evidence="12" id="KW-1185">Reference proteome</keyword>
<dbReference type="PANTHER" id="PTHR11239:SF1">
    <property type="entry name" value="DNA-DIRECTED RNA POLYMERASE II SUBUNIT RPB9"/>
    <property type="match status" value="1"/>
</dbReference>
<dbReference type="Gene3D" id="2.20.25.10">
    <property type="match status" value="1"/>
</dbReference>
<evidence type="ECO:0000256" key="1">
    <source>
        <dbReference type="ARBA" id="ARBA00004604"/>
    </source>
</evidence>
<dbReference type="SUPFAM" id="SSF57783">
    <property type="entry name" value="Zinc beta-ribbon"/>
    <property type="match status" value="1"/>
</dbReference>
<dbReference type="EMBL" id="JBCGBO010000024">
    <property type="protein sequence ID" value="KAK9182213.1"/>
    <property type="molecule type" value="Genomic_DNA"/>
</dbReference>
<evidence type="ECO:0000256" key="4">
    <source>
        <dbReference type="ARBA" id="ARBA00022723"/>
    </source>
</evidence>
<evidence type="ECO:0000256" key="5">
    <source>
        <dbReference type="ARBA" id="ARBA00022771"/>
    </source>
</evidence>
<dbReference type="SMART" id="SM00440">
    <property type="entry name" value="ZnF_C2C2"/>
    <property type="match status" value="1"/>
</dbReference>
<dbReference type="GO" id="GO:0005730">
    <property type="term" value="C:nucleolus"/>
    <property type="evidence" value="ECO:0007669"/>
    <property type="project" value="UniProtKB-SubCell"/>
</dbReference>
<protein>
    <recommendedName>
        <fullName evidence="10">TFIIS-type domain-containing protein</fullName>
    </recommendedName>
</protein>
<sequence length="80" mass="9081">MEVADNNCVYRNEVHHSVGERTQVLQDVAADPTLPRTKAVRCVKCQHGEAVFFQATSRGEEGMTLFFVCCNPNCGHRWRE</sequence>
<dbReference type="GO" id="GO:0005665">
    <property type="term" value="C:RNA polymerase II, core complex"/>
    <property type="evidence" value="ECO:0007669"/>
    <property type="project" value="TreeGrafter"/>
</dbReference>
<dbReference type="InterPro" id="IPR001222">
    <property type="entry name" value="Znf_TFIIS"/>
</dbReference>
<name>A0AAP0LPR4_9ROSI</name>
<dbReference type="GO" id="GO:0006367">
    <property type="term" value="P:transcription initiation at RNA polymerase II promoter"/>
    <property type="evidence" value="ECO:0007669"/>
    <property type="project" value="TreeGrafter"/>
</dbReference>
<comment type="subcellular location">
    <subcellularLocation>
        <location evidence="1">Nucleus</location>
        <location evidence="1">Nucleolus</location>
    </subcellularLocation>
</comment>
<evidence type="ECO:0000256" key="7">
    <source>
        <dbReference type="ARBA" id="ARBA00023163"/>
    </source>
</evidence>
<evidence type="ECO:0000259" key="10">
    <source>
        <dbReference type="PROSITE" id="PS51133"/>
    </source>
</evidence>
<dbReference type="Proteomes" id="UP001428341">
    <property type="component" value="Unassembled WGS sequence"/>
</dbReference>
<dbReference type="GO" id="GO:0001193">
    <property type="term" value="P:maintenance of transcriptional fidelity during transcription elongation by RNA polymerase II"/>
    <property type="evidence" value="ECO:0007669"/>
    <property type="project" value="TreeGrafter"/>
</dbReference>
<evidence type="ECO:0000256" key="8">
    <source>
        <dbReference type="ARBA" id="ARBA00023242"/>
    </source>
</evidence>
<evidence type="ECO:0000313" key="11">
    <source>
        <dbReference type="EMBL" id="KAK9182213.1"/>
    </source>
</evidence>
<dbReference type="Pfam" id="PF01096">
    <property type="entry name" value="Zn_ribbon_TFIIS"/>
    <property type="match status" value="1"/>
</dbReference>
<organism evidence="11 12">
    <name type="scientific">Citrus x changshan-huyou</name>
    <dbReference type="NCBI Taxonomy" id="2935761"/>
    <lineage>
        <taxon>Eukaryota</taxon>
        <taxon>Viridiplantae</taxon>
        <taxon>Streptophyta</taxon>
        <taxon>Embryophyta</taxon>
        <taxon>Tracheophyta</taxon>
        <taxon>Spermatophyta</taxon>
        <taxon>Magnoliopsida</taxon>
        <taxon>eudicotyledons</taxon>
        <taxon>Gunneridae</taxon>
        <taxon>Pentapetalae</taxon>
        <taxon>rosids</taxon>
        <taxon>malvids</taxon>
        <taxon>Sapindales</taxon>
        <taxon>Rutaceae</taxon>
        <taxon>Aurantioideae</taxon>
        <taxon>Citrus</taxon>
    </lineage>
</organism>
<keyword evidence="6" id="KW-0862">Zinc</keyword>
<accession>A0AAP0LPR4</accession>
<dbReference type="PROSITE" id="PS51133">
    <property type="entry name" value="ZF_TFIIS_2"/>
    <property type="match status" value="1"/>
</dbReference>
<keyword evidence="7" id="KW-0804">Transcription</keyword>
<dbReference type="AlphaFoldDB" id="A0AAP0LPR4"/>
<comment type="similarity">
    <text evidence="2">Belongs to the archaeal RpoM/eukaryotic RPA12/RPB9/RPC11 RNA polymerase family.</text>
</comment>
<dbReference type="PANTHER" id="PTHR11239">
    <property type="entry name" value="DNA-DIRECTED RNA POLYMERASE"/>
    <property type="match status" value="1"/>
</dbReference>
<evidence type="ECO:0000256" key="9">
    <source>
        <dbReference type="PROSITE-ProRule" id="PRU00472"/>
    </source>
</evidence>
<evidence type="ECO:0000313" key="12">
    <source>
        <dbReference type="Proteomes" id="UP001428341"/>
    </source>
</evidence>
<dbReference type="FunFam" id="2.20.25.10:FF:000004">
    <property type="entry name" value="DNA-directed RNA polymerase subunit"/>
    <property type="match status" value="1"/>
</dbReference>
<dbReference type="InterPro" id="IPR012164">
    <property type="entry name" value="Rpa12/Rpb9/Rpc10/TFS"/>
</dbReference>
<dbReference type="CDD" id="cd10508">
    <property type="entry name" value="Zn-ribbon_RPB9"/>
    <property type="match status" value="1"/>
</dbReference>
<keyword evidence="8" id="KW-0539">Nucleus</keyword>
<evidence type="ECO:0000256" key="6">
    <source>
        <dbReference type="ARBA" id="ARBA00022833"/>
    </source>
</evidence>
<keyword evidence="5 9" id="KW-0863">Zinc-finger</keyword>
<feature type="domain" description="TFIIS-type" evidence="10">
    <location>
        <begin position="38"/>
        <end position="79"/>
    </location>
</feature>
<dbReference type="GO" id="GO:0003899">
    <property type="term" value="F:DNA-directed RNA polymerase activity"/>
    <property type="evidence" value="ECO:0007669"/>
    <property type="project" value="InterPro"/>
</dbReference>
<evidence type="ECO:0000256" key="2">
    <source>
        <dbReference type="ARBA" id="ARBA00008925"/>
    </source>
</evidence>
<proteinExistence type="inferred from homology"/>
<gene>
    <name evidence="11" type="ORF">WN944_025356</name>
</gene>
<keyword evidence="4" id="KW-0479">Metal-binding</keyword>
<keyword evidence="3" id="KW-0240">DNA-directed RNA polymerase</keyword>
<reference evidence="11 12" key="1">
    <citation type="submission" date="2024-05" db="EMBL/GenBank/DDBJ databases">
        <title>Haplotype-resolved chromosome-level genome assembly of Huyou (Citrus changshanensis).</title>
        <authorList>
            <person name="Miao C."/>
            <person name="Chen W."/>
            <person name="Wu Y."/>
            <person name="Wang L."/>
            <person name="Zhao S."/>
            <person name="Grierson D."/>
            <person name="Xu C."/>
            <person name="Chen K."/>
        </authorList>
    </citation>
    <scope>NUCLEOTIDE SEQUENCE [LARGE SCALE GENOMIC DNA]</scope>
    <source>
        <strain evidence="11">01-14</strain>
        <tissue evidence="11">Leaf</tissue>
    </source>
</reference>
<dbReference type="GO" id="GO:0006283">
    <property type="term" value="P:transcription-coupled nucleotide-excision repair"/>
    <property type="evidence" value="ECO:0007669"/>
    <property type="project" value="TreeGrafter"/>
</dbReference>
<comment type="caution">
    <text evidence="11">The sequence shown here is derived from an EMBL/GenBank/DDBJ whole genome shotgun (WGS) entry which is preliminary data.</text>
</comment>
<evidence type="ECO:0000256" key="3">
    <source>
        <dbReference type="ARBA" id="ARBA00022478"/>
    </source>
</evidence>